<dbReference type="AlphaFoldDB" id="A0AAX6MQG9"/>
<dbReference type="PANTHER" id="PTHR42715:SF2">
    <property type="entry name" value="BETA-GLUCOSIDASE F-RELATED"/>
    <property type="match status" value="1"/>
</dbReference>
<keyword evidence="5" id="KW-0378">Hydrolase</keyword>
<dbReference type="InterPro" id="IPR050288">
    <property type="entry name" value="Cellulose_deg_GH3"/>
</dbReference>
<keyword evidence="15" id="KW-0732">Signal</keyword>
<keyword evidence="7" id="KW-0325">Glycoprotein</keyword>
<accession>A0AAX6MQG9</accession>
<keyword evidence="10" id="KW-0624">Polysaccharide degradation</keyword>
<evidence type="ECO:0000256" key="13">
    <source>
        <dbReference type="ARBA" id="ARBA00041600"/>
    </source>
</evidence>
<evidence type="ECO:0000259" key="16">
    <source>
        <dbReference type="Pfam" id="PF00933"/>
    </source>
</evidence>
<evidence type="ECO:0000313" key="18">
    <source>
        <dbReference type="Proteomes" id="UP001369815"/>
    </source>
</evidence>
<comment type="similarity">
    <text evidence="3">Belongs to the glycosyl hydrolase 3 family.</text>
</comment>
<evidence type="ECO:0000256" key="3">
    <source>
        <dbReference type="ARBA" id="ARBA00005336"/>
    </source>
</evidence>
<dbReference type="SUPFAM" id="SSF51445">
    <property type="entry name" value="(Trans)glycosidases"/>
    <property type="match status" value="1"/>
</dbReference>
<feature type="chain" id="PRO_5043836722" description="Probable beta-glucosidase F" evidence="15">
    <location>
        <begin position="24"/>
        <end position="231"/>
    </location>
</feature>
<evidence type="ECO:0000256" key="14">
    <source>
        <dbReference type="ARBA" id="ARBA00041810"/>
    </source>
</evidence>
<evidence type="ECO:0000256" key="12">
    <source>
        <dbReference type="ARBA" id="ARBA00041270"/>
    </source>
</evidence>
<feature type="domain" description="Glycoside hydrolase family 3 N-terminal" evidence="16">
    <location>
        <begin position="105"/>
        <end position="199"/>
    </location>
</feature>
<dbReference type="InterPro" id="IPR001764">
    <property type="entry name" value="Glyco_hydro_3_N"/>
</dbReference>
<feature type="signal peptide" evidence="15">
    <location>
        <begin position="1"/>
        <end position="23"/>
    </location>
</feature>
<keyword evidence="8" id="KW-0119">Carbohydrate metabolism</keyword>
<evidence type="ECO:0000256" key="2">
    <source>
        <dbReference type="ARBA" id="ARBA00004987"/>
    </source>
</evidence>
<evidence type="ECO:0000256" key="9">
    <source>
        <dbReference type="ARBA" id="ARBA00023295"/>
    </source>
</evidence>
<keyword evidence="18" id="KW-1185">Reference proteome</keyword>
<name>A0AAX6MQG9_9PEZI</name>
<evidence type="ECO:0000313" key="17">
    <source>
        <dbReference type="EMBL" id="KAK6954746.1"/>
    </source>
</evidence>
<dbReference type="Gene3D" id="3.20.20.300">
    <property type="entry name" value="Glycoside hydrolase, family 3, N-terminal domain"/>
    <property type="match status" value="1"/>
</dbReference>
<dbReference type="GO" id="GO:0030245">
    <property type="term" value="P:cellulose catabolic process"/>
    <property type="evidence" value="ECO:0007669"/>
    <property type="project" value="UniProtKB-KW"/>
</dbReference>
<evidence type="ECO:0000256" key="15">
    <source>
        <dbReference type="SAM" id="SignalP"/>
    </source>
</evidence>
<protein>
    <recommendedName>
        <fullName evidence="11">Probable beta-glucosidase F</fullName>
        <ecNumber evidence="4">3.2.1.21</ecNumber>
    </recommendedName>
    <alternativeName>
        <fullName evidence="12">Beta-D-glucoside glucohydrolase F</fullName>
    </alternativeName>
    <alternativeName>
        <fullName evidence="13">Cellobiase F</fullName>
    </alternativeName>
    <alternativeName>
        <fullName evidence="14">Gentiobiase F</fullName>
    </alternativeName>
</protein>
<evidence type="ECO:0000256" key="6">
    <source>
        <dbReference type="ARBA" id="ARBA00023001"/>
    </source>
</evidence>
<proteinExistence type="inferred from homology"/>
<evidence type="ECO:0000256" key="8">
    <source>
        <dbReference type="ARBA" id="ARBA00023277"/>
    </source>
</evidence>
<keyword evidence="6" id="KW-0136">Cellulose degradation</keyword>
<dbReference type="EC" id="3.2.1.21" evidence="4"/>
<comment type="caution">
    <text evidence="17">The sequence shown here is derived from an EMBL/GenBank/DDBJ whole genome shotgun (WGS) entry which is preliminary data.</text>
</comment>
<evidence type="ECO:0000256" key="10">
    <source>
        <dbReference type="ARBA" id="ARBA00023326"/>
    </source>
</evidence>
<evidence type="ECO:0000256" key="5">
    <source>
        <dbReference type="ARBA" id="ARBA00022801"/>
    </source>
</evidence>
<dbReference type="Pfam" id="PF00933">
    <property type="entry name" value="Glyco_hydro_3"/>
    <property type="match status" value="1"/>
</dbReference>
<dbReference type="InterPro" id="IPR036962">
    <property type="entry name" value="Glyco_hydro_3_N_sf"/>
</dbReference>
<dbReference type="PANTHER" id="PTHR42715">
    <property type="entry name" value="BETA-GLUCOSIDASE"/>
    <property type="match status" value="1"/>
</dbReference>
<comment type="pathway">
    <text evidence="2">Glycan metabolism; cellulose degradation.</text>
</comment>
<evidence type="ECO:0000256" key="7">
    <source>
        <dbReference type="ARBA" id="ARBA00023180"/>
    </source>
</evidence>
<dbReference type="Proteomes" id="UP001369815">
    <property type="component" value="Unassembled WGS sequence"/>
</dbReference>
<dbReference type="InterPro" id="IPR017853">
    <property type="entry name" value="GH"/>
</dbReference>
<dbReference type="PRINTS" id="PR00133">
    <property type="entry name" value="GLHYDRLASE3"/>
</dbReference>
<keyword evidence="9" id="KW-0326">Glycosidase</keyword>
<evidence type="ECO:0000256" key="11">
    <source>
        <dbReference type="ARBA" id="ARBA00039577"/>
    </source>
</evidence>
<sequence length="231" mass="24808">MRHPSRVRSLLLCFLASTASASALLPRDPVPEGFVAAPYYPTPYGGWDDDWSESYGKAVKLVSQMTLAEKVNVTAGTGLFMGMIISENHDVVLGILDGPLGVRSTDNVTAFPAGITTGATFNKDLIYERGAAIGEEFKGKGANFYLGPCVGPLGRKPRGGRNWEGFGTDPVLQAIAGVQTIKGVQDRGVIAVLKHLLGNEQELYRMYNPLQQAYSSNLGKSTRQTIIGICN</sequence>
<gene>
    <name evidence="17" type="ORF">Daesc_004715</name>
</gene>
<evidence type="ECO:0000256" key="1">
    <source>
        <dbReference type="ARBA" id="ARBA00000448"/>
    </source>
</evidence>
<reference evidence="17 18" key="1">
    <citation type="journal article" date="2024" name="Front Chem Biol">
        <title>Unveiling the potential of Daldinia eschscholtzii MFLUCC 19-0629 through bioactivity and bioinformatics studies for enhanced sustainable agriculture production.</title>
        <authorList>
            <person name="Brooks S."/>
            <person name="Weaver J.A."/>
            <person name="Klomchit A."/>
            <person name="Alharthi S.A."/>
            <person name="Onlamun T."/>
            <person name="Nurani R."/>
            <person name="Vong T.K."/>
            <person name="Alberti F."/>
            <person name="Greco C."/>
        </authorList>
    </citation>
    <scope>NUCLEOTIDE SEQUENCE [LARGE SCALE GENOMIC DNA]</scope>
    <source>
        <strain evidence="17">MFLUCC 19-0629</strain>
    </source>
</reference>
<dbReference type="EMBL" id="JBANMG010000004">
    <property type="protein sequence ID" value="KAK6954746.1"/>
    <property type="molecule type" value="Genomic_DNA"/>
</dbReference>
<organism evidence="17 18">
    <name type="scientific">Daldinia eschscholtzii</name>
    <dbReference type="NCBI Taxonomy" id="292717"/>
    <lineage>
        <taxon>Eukaryota</taxon>
        <taxon>Fungi</taxon>
        <taxon>Dikarya</taxon>
        <taxon>Ascomycota</taxon>
        <taxon>Pezizomycotina</taxon>
        <taxon>Sordariomycetes</taxon>
        <taxon>Xylariomycetidae</taxon>
        <taxon>Xylariales</taxon>
        <taxon>Hypoxylaceae</taxon>
        <taxon>Daldinia</taxon>
    </lineage>
</organism>
<dbReference type="GO" id="GO:0008422">
    <property type="term" value="F:beta-glucosidase activity"/>
    <property type="evidence" value="ECO:0007669"/>
    <property type="project" value="UniProtKB-EC"/>
</dbReference>
<comment type="catalytic activity">
    <reaction evidence="1">
        <text>Hydrolysis of terminal, non-reducing beta-D-glucosyl residues with release of beta-D-glucose.</text>
        <dbReference type="EC" id="3.2.1.21"/>
    </reaction>
</comment>
<evidence type="ECO:0000256" key="4">
    <source>
        <dbReference type="ARBA" id="ARBA00012744"/>
    </source>
</evidence>